<keyword evidence="3" id="KW-1185">Reference proteome</keyword>
<name>A0ABR0G0S1_9PEZI</name>
<evidence type="ECO:0000313" key="2">
    <source>
        <dbReference type="EMBL" id="KAK4649269.1"/>
    </source>
</evidence>
<organism evidence="2 3">
    <name type="scientific">Podospora bellae-mahoneyi</name>
    <dbReference type="NCBI Taxonomy" id="2093777"/>
    <lineage>
        <taxon>Eukaryota</taxon>
        <taxon>Fungi</taxon>
        <taxon>Dikarya</taxon>
        <taxon>Ascomycota</taxon>
        <taxon>Pezizomycotina</taxon>
        <taxon>Sordariomycetes</taxon>
        <taxon>Sordariomycetidae</taxon>
        <taxon>Sordariales</taxon>
        <taxon>Podosporaceae</taxon>
        <taxon>Podospora</taxon>
    </lineage>
</organism>
<evidence type="ECO:0000313" key="3">
    <source>
        <dbReference type="Proteomes" id="UP001322138"/>
    </source>
</evidence>
<protein>
    <submittedName>
        <fullName evidence="2">Uncharacterized protein</fullName>
    </submittedName>
</protein>
<dbReference type="EMBL" id="JAFFGZ010000001">
    <property type="protein sequence ID" value="KAK4649269.1"/>
    <property type="molecule type" value="Genomic_DNA"/>
</dbReference>
<accession>A0ABR0G0S1</accession>
<feature type="region of interest" description="Disordered" evidence="1">
    <location>
        <begin position="1"/>
        <end position="22"/>
    </location>
</feature>
<dbReference type="GeneID" id="87894503"/>
<dbReference type="Proteomes" id="UP001322138">
    <property type="component" value="Unassembled WGS sequence"/>
</dbReference>
<evidence type="ECO:0000256" key="1">
    <source>
        <dbReference type="SAM" id="MobiDB-lite"/>
    </source>
</evidence>
<sequence>MTAVRGSARSPPRELSRHPFGPHFTSDPILGFPKCPPPLLPRVSGFSLLKYRELPRVSSLFRSAQALPIDHSTSSKPPTFQTKPSKWSRLLLSSVVTPRSPAPLSSSRRPRTVPLPSPGTSLAMMPMPSVACTSTPLVTTPTAAPPPALTSTPMARPTATGPTRTAMLVTWATLRPMPRATPRAP</sequence>
<gene>
    <name evidence="2" type="ORF">QC761_117400</name>
</gene>
<feature type="compositionally biased region" description="Low complexity" evidence="1">
    <location>
        <begin position="98"/>
        <end position="107"/>
    </location>
</feature>
<dbReference type="RefSeq" id="XP_062738244.1">
    <property type="nucleotide sequence ID" value="XM_062875021.1"/>
</dbReference>
<comment type="caution">
    <text evidence="2">The sequence shown here is derived from an EMBL/GenBank/DDBJ whole genome shotgun (WGS) entry which is preliminary data.</text>
</comment>
<reference evidence="2 3" key="1">
    <citation type="journal article" date="2023" name="bioRxiv">
        <title>High-quality genome assemblies of four members of thePodospora anserinaspecies complex.</title>
        <authorList>
            <person name="Ament-Velasquez S.L."/>
            <person name="Vogan A.A."/>
            <person name="Wallerman O."/>
            <person name="Hartmann F."/>
            <person name="Gautier V."/>
            <person name="Silar P."/>
            <person name="Giraud T."/>
            <person name="Johannesson H."/>
        </authorList>
    </citation>
    <scope>NUCLEOTIDE SEQUENCE [LARGE SCALE GENOMIC DNA]</scope>
    <source>
        <strain evidence="2 3">CBS 112042</strain>
    </source>
</reference>
<feature type="region of interest" description="Disordered" evidence="1">
    <location>
        <begin position="98"/>
        <end position="124"/>
    </location>
</feature>
<proteinExistence type="predicted"/>